<evidence type="ECO:0008006" key="4">
    <source>
        <dbReference type="Google" id="ProtNLM"/>
    </source>
</evidence>
<dbReference type="EMBL" id="BRXU01000058">
    <property type="protein sequence ID" value="GLC62177.1"/>
    <property type="molecule type" value="Genomic_DNA"/>
</dbReference>
<name>A0A9W6C1J6_9CHLO</name>
<comment type="caution">
    <text evidence="2">The sequence shown here is derived from an EMBL/GenBank/DDBJ whole genome shotgun (WGS) entry which is preliminary data.</text>
</comment>
<evidence type="ECO:0000256" key="1">
    <source>
        <dbReference type="SAM" id="MobiDB-lite"/>
    </source>
</evidence>
<dbReference type="Gene3D" id="1.10.10.1150">
    <property type="entry name" value="Coenzyme PQQ synthesis protein D (PqqD)"/>
    <property type="match status" value="1"/>
</dbReference>
<dbReference type="AlphaFoldDB" id="A0A9W6C1J6"/>
<protein>
    <recommendedName>
        <fullName evidence="4">PqqD family protein</fullName>
    </recommendedName>
</protein>
<gene>
    <name evidence="2" type="primary">PLESTB003185</name>
    <name evidence="2" type="ORF">PLESTB_001848800</name>
</gene>
<dbReference type="InterPro" id="IPR041881">
    <property type="entry name" value="PqqD_sf"/>
</dbReference>
<evidence type="ECO:0000313" key="2">
    <source>
        <dbReference type="EMBL" id="GLC62177.1"/>
    </source>
</evidence>
<evidence type="ECO:0000313" key="3">
    <source>
        <dbReference type="Proteomes" id="UP001165080"/>
    </source>
</evidence>
<reference evidence="2 3" key="1">
    <citation type="journal article" date="2023" name="Commun. Biol.">
        <title>Reorganization of the ancestral sex-determining regions during the evolution of trioecy in Pleodorina starrii.</title>
        <authorList>
            <person name="Takahashi K."/>
            <person name="Suzuki S."/>
            <person name="Kawai-Toyooka H."/>
            <person name="Yamamoto K."/>
            <person name="Hamaji T."/>
            <person name="Ootsuki R."/>
            <person name="Yamaguchi H."/>
            <person name="Kawachi M."/>
            <person name="Higashiyama T."/>
            <person name="Nozaki H."/>
        </authorList>
    </citation>
    <scope>NUCLEOTIDE SEQUENCE [LARGE SCALE GENOMIC DNA]</scope>
    <source>
        <strain evidence="2 3">NIES-4479</strain>
    </source>
</reference>
<proteinExistence type="predicted"/>
<sequence length="473" mass="48645">MPAAPAVAAAAAAVAAVPAAAGVAAVAATAAGVAVVGAAAVAGEAGGAMAAAVAPAGPAARRVPTTVAFAASAAASPGADSHLHFPGTGLSLRLQGAGPVRRALMGAIRGWQPQTLSAPRPGHRQTLVTQGPGGFVARSPFFQGDLGGLDAASAACALIADLSEGFLANRPGCMALHCGAFRFAGDLILLTGPMRAGKSTLIGRLTAEPDVTVFCDDVLPLTADLKAVALGIAPRLRLPLPKETTAAFRRHVAMTPGPRDRRYAYLAAPNVAPHGTQARPGTLIVLDRRQIGPATLHRMDRDQAMHHLLAQNMGDLGSADQAFAKTRDMAAAMTCLRLVYADLEDAVALLRRAFAPDAPPQTNVPLASPLPDPLHAPERRSVPVHPDRVLRQAPGIVLRRMGSGAFLWTPADPVVWHLNPVGHAVWALLEIPGSAADLADSLAEVFADVPRDRLTRDIAALMGDLLEEGFVTG</sequence>
<organism evidence="2 3">
    <name type="scientific">Pleodorina starrii</name>
    <dbReference type="NCBI Taxonomy" id="330485"/>
    <lineage>
        <taxon>Eukaryota</taxon>
        <taxon>Viridiplantae</taxon>
        <taxon>Chlorophyta</taxon>
        <taxon>core chlorophytes</taxon>
        <taxon>Chlorophyceae</taxon>
        <taxon>CS clade</taxon>
        <taxon>Chlamydomonadales</taxon>
        <taxon>Volvocaceae</taxon>
        <taxon>Pleodorina</taxon>
    </lineage>
</organism>
<feature type="region of interest" description="Disordered" evidence="1">
    <location>
        <begin position="360"/>
        <end position="380"/>
    </location>
</feature>
<dbReference type="Pfam" id="PF05402">
    <property type="entry name" value="PqqD"/>
    <property type="match status" value="1"/>
</dbReference>
<accession>A0A9W6C1J6</accession>
<dbReference type="InterPro" id="IPR008792">
    <property type="entry name" value="PQQD"/>
</dbReference>
<keyword evidence="3" id="KW-1185">Reference proteome</keyword>
<dbReference type="Proteomes" id="UP001165080">
    <property type="component" value="Unassembled WGS sequence"/>
</dbReference>